<sequence>MSAYGYGPPPPPPPAAASGGHPSYGHPAPSYPPQHGQSRGGGSHHGRGRGGHYSGGRGDYHGSPQGHYEYTAQPYPAHNPPPPYGGSHPPAASYPLPQPQWPPEHGHAPPHGPVPVPISPNNYHPNYAPQPYPPSQYPQHSQQPPYGAPQPYSAPYQGPPPPNQAQWNGQGPPPQGQYENGRPRGGYNDRGAAKPSMGGPMRSSYEHEVVPPPVNGSYGQPYPHDPRAAHYPLAQYPPYPGPPPPPGPPHQDSYYGKNARRGRGGHRDGGSRGRGGFHGNDKGRHHKSGNNEPSHHKPEPPSVGKKKKRKINTLGLTPGMDSESEDDEGEEKVLNDLIGQETLHVKDVAAFLADRKKHFPTKARVEAKKAAELAQTGEDKASSLEKQADKLRRQLRKVESSIKRKREQGDEGDEMRDPSEESSDDEKPEVMSTRSHVAPPPPPPAKKADVSKHCKYYSTGGTCGKKGKCRFVHDPEVREAAMKEREANNGRLTIQQRLILNDKEQEDLTVLQSIQYLRQKGLMQPDPEDEKTQPKKSKDTAQSHPTSSLLPAASASLPPPPIKRETGLPRRNPPPSIIPGANSNSTQGVKHYQGWLLRPYGSSGGKQSKSDDLP</sequence>
<dbReference type="PANTHER" id="PTHR45691:SF6">
    <property type="entry name" value="PROTEIN DIAPHANOUS"/>
    <property type="match status" value="1"/>
</dbReference>
<evidence type="ECO:0000256" key="5">
    <source>
        <dbReference type="SAM" id="MobiDB-lite"/>
    </source>
</evidence>
<feature type="compositionally biased region" description="Low complexity" evidence="5">
    <location>
        <begin position="16"/>
        <end position="26"/>
    </location>
</feature>
<dbReference type="SUPFAM" id="SSF90229">
    <property type="entry name" value="CCCH zinc finger"/>
    <property type="match status" value="1"/>
</dbReference>
<dbReference type="PANTHER" id="PTHR45691">
    <property type="entry name" value="PROTEIN DIAPHANOUS"/>
    <property type="match status" value="1"/>
</dbReference>
<evidence type="ECO:0000256" key="3">
    <source>
        <dbReference type="ARBA" id="ARBA00022833"/>
    </source>
</evidence>
<comment type="caution">
    <text evidence="7">The sequence shown here is derived from an EMBL/GenBank/DDBJ whole genome shotgun (WGS) entry which is preliminary data.</text>
</comment>
<feature type="region of interest" description="Disordered" evidence="5">
    <location>
        <begin position="358"/>
        <end position="469"/>
    </location>
</feature>
<dbReference type="InterPro" id="IPR051412">
    <property type="entry name" value="Formin_Homology_Diaphanous_sf"/>
</dbReference>
<dbReference type="OrthoDB" id="273070at2759"/>
<dbReference type="Pfam" id="PF10453">
    <property type="entry name" value="NUFIP1"/>
    <property type="match status" value="1"/>
</dbReference>
<accession>A0A9P9FEZ5</accession>
<proteinExistence type="predicted"/>
<feature type="compositionally biased region" description="Low complexity" evidence="5">
    <location>
        <begin position="137"/>
        <end position="156"/>
    </location>
</feature>
<organism evidence="7 8">
    <name type="scientific">Dactylonectria estremocensis</name>
    <dbReference type="NCBI Taxonomy" id="1079267"/>
    <lineage>
        <taxon>Eukaryota</taxon>
        <taxon>Fungi</taxon>
        <taxon>Dikarya</taxon>
        <taxon>Ascomycota</taxon>
        <taxon>Pezizomycotina</taxon>
        <taxon>Sordariomycetes</taxon>
        <taxon>Hypocreomycetidae</taxon>
        <taxon>Hypocreales</taxon>
        <taxon>Nectriaceae</taxon>
        <taxon>Dactylonectria</taxon>
    </lineage>
</organism>
<feature type="region of interest" description="Disordered" evidence="5">
    <location>
        <begin position="519"/>
        <end position="614"/>
    </location>
</feature>
<feature type="compositionally biased region" description="Pro residues" evidence="5">
    <location>
        <begin position="235"/>
        <end position="249"/>
    </location>
</feature>
<keyword evidence="3 4" id="KW-0862">Zinc</keyword>
<evidence type="ECO:0000256" key="1">
    <source>
        <dbReference type="ARBA" id="ARBA00022723"/>
    </source>
</evidence>
<feature type="compositionally biased region" description="Low complexity" evidence="5">
    <location>
        <begin position="547"/>
        <end position="556"/>
    </location>
</feature>
<feature type="region of interest" description="Disordered" evidence="5">
    <location>
        <begin position="1"/>
        <end position="331"/>
    </location>
</feature>
<feature type="domain" description="C3H1-type" evidence="6">
    <location>
        <begin position="448"/>
        <end position="476"/>
    </location>
</feature>
<dbReference type="EMBL" id="JAGMUU010000002">
    <property type="protein sequence ID" value="KAH7159875.1"/>
    <property type="molecule type" value="Genomic_DNA"/>
</dbReference>
<evidence type="ECO:0000259" key="6">
    <source>
        <dbReference type="PROSITE" id="PS50103"/>
    </source>
</evidence>
<dbReference type="PROSITE" id="PS50103">
    <property type="entry name" value="ZF_C3H1"/>
    <property type="match status" value="1"/>
</dbReference>
<feature type="compositionally biased region" description="Basic and acidic residues" evidence="5">
    <location>
        <begin position="530"/>
        <end position="541"/>
    </location>
</feature>
<evidence type="ECO:0000256" key="2">
    <source>
        <dbReference type="ARBA" id="ARBA00022771"/>
    </source>
</evidence>
<reference evidence="7" key="1">
    <citation type="journal article" date="2021" name="Nat. Commun.">
        <title>Genetic determinants of endophytism in the Arabidopsis root mycobiome.</title>
        <authorList>
            <person name="Mesny F."/>
            <person name="Miyauchi S."/>
            <person name="Thiergart T."/>
            <person name="Pickel B."/>
            <person name="Atanasova L."/>
            <person name="Karlsson M."/>
            <person name="Huettel B."/>
            <person name="Barry K.W."/>
            <person name="Haridas S."/>
            <person name="Chen C."/>
            <person name="Bauer D."/>
            <person name="Andreopoulos W."/>
            <person name="Pangilinan J."/>
            <person name="LaButti K."/>
            <person name="Riley R."/>
            <person name="Lipzen A."/>
            <person name="Clum A."/>
            <person name="Drula E."/>
            <person name="Henrissat B."/>
            <person name="Kohler A."/>
            <person name="Grigoriev I.V."/>
            <person name="Martin F.M."/>
            <person name="Hacquard S."/>
        </authorList>
    </citation>
    <scope>NUCLEOTIDE SEQUENCE</scope>
    <source>
        <strain evidence="7">MPI-CAGE-AT-0021</strain>
    </source>
</reference>
<dbReference type="InterPro" id="IPR000571">
    <property type="entry name" value="Znf_CCCH"/>
</dbReference>
<dbReference type="AlphaFoldDB" id="A0A9P9FEZ5"/>
<feature type="compositionally biased region" description="Acidic residues" evidence="5">
    <location>
        <begin position="410"/>
        <end position="427"/>
    </location>
</feature>
<evidence type="ECO:0000313" key="8">
    <source>
        <dbReference type="Proteomes" id="UP000717696"/>
    </source>
</evidence>
<keyword evidence="2 4" id="KW-0863">Zinc-finger</keyword>
<evidence type="ECO:0000256" key="4">
    <source>
        <dbReference type="PROSITE-ProRule" id="PRU00723"/>
    </source>
</evidence>
<name>A0A9P9FEZ5_9HYPO</name>
<dbReference type="GO" id="GO:0008270">
    <property type="term" value="F:zinc ion binding"/>
    <property type="evidence" value="ECO:0007669"/>
    <property type="project" value="UniProtKB-KW"/>
</dbReference>
<dbReference type="InterPro" id="IPR019496">
    <property type="entry name" value="NUFIP1_cons_dom"/>
</dbReference>
<feature type="zinc finger region" description="C3H1-type" evidence="4">
    <location>
        <begin position="448"/>
        <end position="476"/>
    </location>
</feature>
<keyword evidence="8" id="KW-1185">Reference proteome</keyword>
<feature type="compositionally biased region" description="Basic and acidic residues" evidence="5">
    <location>
        <begin position="363"/>
        <end position="402"/>
    </location>
</feature>
<gene>
    <name evidence="7" type="ORF">B0J13DRAFT_115396</name>
</gene>
<dbReference type="InterPro" id="IPR036855">
    <property type="entry name" value="Znf_CCCH_sf"/>
</dbReference>
<keyword evidence="1 4" id="KW-0479">Metal-binding</keyword>
<evidence type="ECO:0000313" key="7">
    <source>
        <dbReference type="EMBL" id="KAH7159875.1"/>
    </source>
</evidence>
<protein>
    <recommendedName>
        <fullName evidence="6">C3H1-type domain-containing protein</fullName>
    </recommendedName>
</protein>
<dbReference type="GO" id="GO:0005884">
    <property type="term" value="C:actin filament"/>
    <property type="evidence" value="ECO:0007669"/>
    <property type="project" value="TreeGrafter"/>
</dbReference>
<dbReference type="Proteomes" id="UP000717696">
    <property type="component" value="Unassembled WGS sequence"/>
</dbReference>
<dbReference type="GO" id="GO:0030041">
    <property type="term" value="P:actin filament polymerization"/>
    <property type="evidence" value="ECO:0007669"/>
    <property type="project" value="TreeGrafter"/>
</dbReference>